<evidence type="ECO:0000313" key="2">
    <source>
        <dbReference type="Proteomes" id="UP001196301"/>
    </source>
</evidence>
<dbReference type="EMBL" id="JAHLOQ010000026">
    <property type="protein sequence ID" value="MBU5336688.1"/>
    <property type="molecule type" value="Genomic_DNA"/>
</dbReference>
<dbReference type="Proteomes" id="UP001196301">
    <property type="component" value="Unassembled WGS sequence"/>
</dbReference>
<comment type="caution">
    <text evidence="1">The sequence shown here is derived from an EMBL/GenBank/DDBJ whole genome shotgun (WGS) entry which is preliminary data.</text>
</comment>
<dbReference type="RefSeq" id="WP_216570254.1">
    <property type="nucleotide sequence ID" value="NZ_JAHLOQ010000026.1"/>
</dbReference>
<name>A0ABS6DXV7_9FIRM</name>
<sequence>MDFVENKPILLHELQESRTLNRFEIVENSENRLCLYILQNVYGMKSPCEIRLYMLSGNPFTVVTYRFMQGRNSDYPIELLEFLNEYNEKSEAFKFYINSDNAIVGELVYAHMEDTFDSEELVEQIKLGIEYVGRVHQEMFRRFL</sequence>
<protein>
    <recommendedName>
        <fullName evidence="3">Sensory transduction regulator</fullName>
    </recommendedName>
</protein>
<evidence type="ECO:0008006" key="3">
    <source>
        <dbReference type="Google" id="ProtNLM"/>
    </source>
</evidence>
<keyword evidence="2" id="KW-1185">Reference proteome</keyword>
<reference evidence="1 2" key="1">
    <citation type="submission" date="2021-06" db="EMBL/GenBank/DDBJ databases">
        <authorList>
            <person name="Sun Q."/>
            <person name="Li D."/>
        </authorList>
    </citation>
    <scope>NUCLEOTIDE SEQUENCE [LARGE SCALE GENOMIC DNA]</scope>
    <source>
        <strain evidence="1 2">N19</strain>
    </source>
</reference>
<proteinExistence type="predicted"/>
<accession>A0ABS6DXV7</accession>
<organism evidence="1 2">
    <name type="scientific">Intestinibacter bartlettii</name>
    <dbReference type="NCBI Taxonomy" id="261299"/>
    <lineage>
        <taxon>Bacteria</taxon>
        <taxon>Bacillati</taxon>
        <taxon>Bacillota</taxon>
        <taxon>Clostridia</taxon>
        <taxon>Peptostreptococcales</taxon>
        <taxon>Peptostreptococcaceae</taxon>
        <taxon>Intestinibacter</taxon>
    </lineage>
</organism>
<gene>
    <name evidence="1" type="ORF">KQI20_09575</name>
</gene>
<evidence type="ECO:0000313" key="1">
    <source>
        <dbReference type="EMBL" id="MBU5336688.1"/>
    </source>
</evidence>